<organism evidence="1">
    <name type="scientific">viral metagenome</name>
    <dbReference type="NCBI Taxonomy" id="1070528"/>
    <lineage>
        <taxon>unclassified sequences</taxon>
        <taxon>metagenomes</taxon>
        <taxon>organismal metagenomes</taxon>
    </lineage>
</organism>
<gene>
    <name evidence="1" type="ORF">MM415A00980_0016</name>
</gene>
<sequence>MALTKGSQTTLDEWAVTANTAILLGTELDVSAAYQCTLYIKAAIVEAVASTGQPEIIVQTTGEATPAKEDWTNYVRLIGPSGTPVTPLAFDATEPAAETVIACQNPVTANIDNNGKFKFIKNTTAANSEVVFQTANSADAGDTITILDGLANEQTAAASTIHDIDSATAEVVKQWTLSIDCRGLSRIRNIYNANYDTDGPDVMCYCAYTLNTGL</sequence>
<proteinExistence type="predicted"/>
<accession>A0A6M3KB34</accession>
<dbReference type="EMBL" id="MT142356">
    <property type="protein sequence ID" value="QJA78855.1"/>
    <property type="molecule type" value="Genomic_DNA"/>
</dbReference>
<evidence type="ECO:0000313" key="1">
    <source>
        <dbReference type="EMBL" id="QJA78855.1"/>
    </source>
</evidence>
<protein>
    <submittedName>
        <fullName evidence="1">Uncharacterized protein</fullName>
    </submittedName>
</protein>
<name>A0A6M3KB34_9ZZZZ</name>
<dbReference type="AlphaFoldDB" id="A0A6M3KB34"/>
<reference evidence="1" key="1">
    <citation type="submission" date="2020-03" db="EMBL/GenBank/DDBJ databases">
        <title>The deep terrestrial virosphere.</title>
        <authorList>
            <person name="Holmfeldt K."/>
            <person name="Nilsson E."/>
            <person name="Simone D."/>
            <person name="Lopez-Fernandez M."/>
            <person name="Wu X."/>
            <person name="de Brujin I."/>
            <person name="Lundin D."/>
            <person name="Andersson A."/>
            <person name="Bertilsson S."/>
            <person name="Dopson M."/>
        </authorList>
    </citation>
    <scope>NUCLEOTIDE SEQUENCE</scope>
    <source>
        <strain evidence="1">MM415A00980</strain>
    </source>
</reference>